<feature type="compositionally biased region" description="Low complexity" evidence="8">
    <location>
        <begin position="1"/>
        <end position="15"/>
    </location>
</feature>
<reference evidence="11 12" key="1">
    <citation type="submission" date="2024-07" db="EMBL/GenBank/DDBJ databases">
        <title>Draft sequence of the Neodothiora populina.</title>
        <authorList>
            <person name="Drown D.D."/>
            <person name="Schuette U.S."/>
            <person name="Buechlein A.B."/>
            <person name="Rusch D.R."/>
            <person name="Winton L.W."/>
            <person name="Adams G.A."/>
        </authorList>
    </citation>
    <scope>NUCLEOTIDE SEQUENCE [LARGE SCALE GENOMIC DNA]</scope>
    <source>
        <strain evidence="11 12">CPC 39397</strain>
    </source>
</reference>
<evidence type="ECO:0000256" key="6">
    <source>
        <dbReference type="ARBA" id="ARBA00023242"/>
    </source>
</evidence>
<evidence type="ECO:0000259" key="10">
    <source>
        <dbReference type="Pfam" id="PF15412"/>
    </source>
</evidence>
<gene>
    <name evidence="11" type="ORF">AAFC00_004056</name>
</gene>
<sequence length="448" mass="50123">MARPPSSRLRSTTPSVDYNHTPAHSPSPSAASDKENQATPRAAPRNKGKGRMPPPRRGNPSTSDDAVPPSTKRRRPETSRTATLLEDEEDPRKYYNPDQNPEERQRLKKKSRALEREFNDNRDRYLRSNDNGLQNTINRANSIFGDVKQTSDATLDSRLMVNVSDLLSKKSARMLLGDTSTGLDVDEFVSKCITFMRPDTGHAASTATQARRRRLSGDEDDDDQEHADYLDWARFGARACFASNSRPPVPAFLLGPLSVQKKARTQTQRRPRQARDNAGQEVRPEALTKDDLGTTETNTLTVICSKIRSTLQRHCQRAEAAVNEAGELTDELMTRLRVGETGGPHLFDFVINPTSFAQTVENIFYVSFLIKEGNVGIEMDSDGLPTLIPADQSPASEQREKTSRKHQAVFSIDVATWEKLVRAYCIREPLIEHRAESSTQVGSRGWYA</sequence>
<keyword evidence="6 7" id="KW-0539">Nucleus</keyword>
<keyword evidence="4 7" id="KW-0233">DNA recombination</keyword>
<comment type="caution">
    <text evidence="11">The sequence shown here is derived from an EMBL/GenBank/DDBJ whole genome shotgun (WGS) entry which is preliminary data.</text>
</comment>
<dbReference type="RefSeq" id="XP_069202186.1">
    <property type="nucleotide sequence ID" value="XM_069343632.1"/>
</dbReference>
<accession>A0ABR3PIE4</accession>
<dbReference type="PANTHER" id="PTHR16140:SF0">
    <property type="entry name" value="NON-STRUCTURAL MAINTENANCE OF CHROMOSOMES ELEMENT 4"/>
    <property type="match status" value="1"/>
</dbReference>
<evidence type="ECO:0000256" key="4">
    <source>
        <dbReference type="ARBA" id="ARBA00023172"/>
    </source>
</evidence>
<proteinExistence type="inferred from homology"/>
<evidence type="ECO:0000313" key="12">
    <source>
        <dbReference type="Proteomes" id="UP001562354"/>
    </source>
</evidence>
<feature type="region of interest" description="Disordered" evidence="8">
    <location>
        <begin position="260"/>
        <end position="284"/>
    </location>
</feature>
<dbReference type="EMBL" id="JBFMKM010000005">
    <property type="protein sequence ID" value="KAL1305913.1"/>
    <property type="molecule type" value="Genomic_DNA"/>
</dbReference>
<feature type="region of interest" description="Disordered" evidence="8">
    <location>
        <begin position="202"/>
        <end position="223"/>
    </location>
</feature>
<dbReference type="InterPro" id="IPR027786">
    <property type="entry name" value="Nse4/EID"/>
</dbReference>
<evidence type="ECO:0000256" key="8">
    <source>
        <dbReference type="SAM" id="MobiDB-lite"/>
    </source>
</evidence>
<evidence type="ECO:0000256" key="2">
    <source>
        <dbReference type="ARBA" id="ARBA00008997"/>
    </source>
</evidence>
<feature type="domain" description="Nse4/EID protein Nse3/MAGE-binding" evidence="10">
    <location>
        <begin position="156"/>
        <end position="225"/>
    </location>
</feature>
<evidence type="ECO:0000256" key="3">
    <source>
        <dbReference type="ARBA" id="ARBA00022763"/>
    </source>
</evidence>
<evidence type="ECO:0000313" key="11">
    <source>
        <dbReference type="EMBL" id="KAL1305913.1"/>
    </source>
</evidence>
<keyword evidence="3 7" id="KW-0227">DNA damage</keyword>
<dbReference type="Pfam" id="PF15412">
    <property type="entry name" value="Nse4-Nse3_bdg"/>
    <property type="match status" value="1"/>
</dbReference>
<evidence type="ECO:0000256" key="1">
    <source>
        <dbReference type="ARBA" id="ARBA00004123"/>
    </source>
</evidence>
<comment type="similarity">
    <text evidence="2 7">Belongs to the NSE4 family.</text>
</comment>
<dbReference type="Proteomes" id="UP001562354">
    <property type="component" value="Unassembled WGS sequence"/>
</dbReference>
<feature type="compositionally biased region" description="Low complexity" evidence="8">
    <location>
        <begin position="22"/>
        <end position="31"/>
    </location>
</feature>
<dbReference type="PANTHER" id="PTHR16140">
    <property type="entry name" value="NON-STRUCTURAL MAINTENANCE OF CHROMOSOMES ELEMENT 4"/>
    <property type="match status" value="1"/>
</dbReference>
<keyword evidence="12" id="KW-1185">Reference proteome</keyword>
<dbReference type="InterPro" id="IPR014854">
    <property type="entry name" value="Nse4_C"/>
</dbReference>
<dbReference type="GeneID" id="95977756"/>
<feature type="domain" description="Non-structural maintenance of chromosome element 4 C-terminal" evidence="9">
    <location>
        <begin position="345"/>
        <end position="431"/>
    </location>
</feature>
<keyword evidence="5 7" id="KW-0234">DNA repair</keyword>
<comment type="subcellular location">
    <subcellularLocation>
        <location evidence="1 7">Nucleus</location>
    </subcellularLocation>
</comment>
<name>A0ABR3PIE4_9PEZI</name>
<evidence type="ECO:0000256" key="5">
    <source>
        <dbReference type="ARBA" id="ARBA00023204"/>
    </source>
</evidence>
<feature type="compositionally biased region" description="Basic residues" evidence="8">
    <location>
        <begin position="261"/>
        <end position="272"/>
    </location>
</feature>
<evidence type="ECO:0000256" key="7">
    <source>
        <dbReference type="RuleBase" id="RU365071"/>
    </source>
</evidence>
<evidence type="ECO:0000259" key="9">
    <source>
        <dbReference type="Pfam" id="PF08743"/>
    </source>
</evidence>
<comment type="subunit">
    <text evidence="7">Component of the SMC5-SMC6 complex.</text>
</comment>
<dbReference type="InterPro" id="IPR029225">
    <property type="entry name" value="Nse4_Nse3-bd"/>
</dbReference>
<dbReference type="Pfam" id="PF08743">
    <property type="entry name" value="Nse4_C"/>
    <property type="match status" value="1"/>
</dbReference>
<protein>
    <recommendedName>
        <fullName evidence="7">Non-structural maintenance of chromosomes element 4</fullName>
    </recommendedName>
</protein>
<comment type="function">
    <text evidence="7">Component of the SMC5-SMC6 complex, that promotes sister chromatid alignment after DNA damage and facilitates double-stranded DNA breaks (DSBs) repair via homologous recombination between sister chromatids.</text>
</comment>
<feature type="compositionally biased region" description="Basic and acidic residues" evidence="8">
    <location>
        <begin position="90"/>
        <end position="105"/>
    </location>
</feature>
<feature type="region of interest" description="Disordered" evidence="8">
    <location>
        <begin position="1"/>
        <end position="112"/>
    </location>
</feature>
<organism evidence="11 12">
    <name type="scientific">Neodothiora populina</name>
    <dbReference type="NCBI Taxonomy" id="2781224"/>
    <lineage>
        <taxon>Eukaryota</taxon>
        <taxon>Fungi</taxon>
        <taxon>Dikarya</taxon>
        <taxon>Ascomycota</taxon>
        <taxon>Pezizomycotina</taxon>
        <taxon>Dothideomycetes</taxon>
        <taxon>Dothideomycetidae</taxon>
        <taxon>Dothideales</taxon>
        <taxon>Dothioraceae</taxon>
        <taxon>Neodothiora</taxon>
    </lineage>
</organism>